<name>A0ABN8P554_9CNID</name>
<evidence type="ECO:0000256" key="2">
    <source>
        <dbReference type="ARBA" id="ARBA00006403"/>
    </source>
</evidence>
<gene>
    <name evidence="9" type="ORF">PLOB_00036989</name>
</gene>
<comment type="subcellular location">
    <subcellularLocation>
        <location evidence="1">Nucleus</location>
    </subcellularLocation>
</comment>
<dbReference type="SUPFAM" id="SSF46785">
    <property type="entry name" value="Winged helix' DNA-binding domain"/>
    <property type="match status" value="1"/>
</dbReference>
<feature type="coiled-coil region" evidence="6">
    <location>
        <begin position="868"/>
        <end position="923"/>
    </location>
</feature>
<evidence type="ECO:0000256" key="6">
    <source>
        <dbReference type="SAM" id="Coils"/>
    </source>
</evidence>
<dbReference type="InterPro" id="IPR036388">
    <property type="entry name" value="WH-like_DNA-bd_sf"/>
</dbReference>
<reference evidence="9 10" key="1">
    <citation type="submission" date="2022-05" db="EMBL/GenBank/DDBJ databases">
        <authorList>
            <consortium name="Genoscope - CEA"/>
            <person name="William W."/>
        </authorList>
    </citation>
    <scope>NUCLEOTIDE SEQUENCE [LARGE SCALE GENOMIC DNA]</scope>
</reference>
<evidence type="ECO:0000256" key="4">
    <source>
        <dbReference type="ARBA" id="ARBA00023242"/>
    </source>
</evidence>
<accession>A0ABN8P554</accession>
<feature type="compositionally biased region" description="Basic and acidic residues" evidence="7">
    <location>
        <begin position="120"/>
        <end position="131"/>
    </location>
</feature>
<evidence type="ECO:0000259" key="8">
    <source>
        <dbReference type="SMART" id="SM00415"/>
    </source>
</evidence>
<keyword evidence="3" id="KW-0238">DNA-binding</keyword>
<feature type="region of interest" description="Disordered" evidence="7">
    <location>
        <begin position="115"/>
        <end position="134"/>
    </location>
</feature>
<dbReference type="EMBL" id="CALNXK010000053">
    <property type="protein sequence ID" value="CAH3133685.1"/>
    <property type="molecule type" value="Genomic_DNA"/>
</dbReference>
<evidence type="ECO:0000256" key="1">
    <source>
        <dbReference type="ARBA" id="ARBA00004123"/>
    </source>
</evidence>
<evidence type="ECO:0000256" key="3">
    <source>
        <dbReference type="ARBA" id="ARBA00023125"/>
    </source>
</evidence>
<keyword evidence="4" id="KW-0539">Nucleus</keyword>
<evidence type="ECO:0000256" key="7">
    <source>
        <dbReference type="SAM" id="MobiDB-lite"/>
    </source>
</evidence>
<dbReference type="PRINTS" id="PR00056">
    <property type="entry name" value="HSFDOMAIN"/>
</dbReference>
<feature type="domain" description="HSF-type DNA-binding" evidence="8">
    <location>
        <begin position="8"/>
        <end position="114"/>
    </location>
</feature>
<dbReference type="InterPro" id="IPR036390">
    <property type="entry name" value="WH_DNA-bd_sf"/>
</dbReference>
<keyword evidence="6" id="KW-0175">Coiled coil</keyword>
<evidence type="ECO:0000313" key="10">
    <source>
        <dbReference type="Proteomes" id="UP001159405"/>
    </source>
</evidence>
<comment type="caution">
    <text evidence="9">The sequence shown here is derived from an EMBL/GenBank/DDBJ whole genome shotgun (WGS) entry which is preliminary data.</text>
</comment>
<keyword evidence="10" id="KW-1185">Reference proteome</keyword>
<dbReference type="InterPro" id="IPR000232">
    <property type="entry name" value="HSF_DNA-bd"/>
</dbReference>
<comment type="similarity">
    <text evidence="2 5">Belongs to the HSF family.</text>
</comment>
<dbReference type="SMART" id="SM00415">
    <property type="entry name" value="HSF"/>
    <property type="match status" value="1"/>
</dbReference>
<sequence>MASGNHREEEYFPVKLFRMVEDKAYSEIIWWNEDGDGFFICEDQEEFLTSKILENYNFKTNSYGSFIRQLNNYGFHKKRRPNQEKANEPSSYYSHDKGYFKRSCSDFLMNITKTKGNQGTKKETSSKKETGQKLNEQVTNQDLLQSIKKTETDSSFENVTSGSFPGIHVGMSEVFPFVKEGTSVSSQTQAWCSTPSVIAATTKNSFPLTENMSATPTIPKRETIQDFIVNTGATSAVSRVGQSSVFRVGQMQSFGDTNPTQTIDILDIVTEGGHYMLDELMYDVGADATIEKTIPQTETSLISDVKFPENILLASVTTTLAPSVGGFDTSPFQSSGVPVPFLQQVVVTTCQGSEMSETGYSSEESLNQPKELGQEIAVATVIQDPFRLYQADGNVYSSDEGSSSKEQEFNVTINPESCRPEGGKCFWLEFDKSLPSSVTSAWAAFGPYGRVKIRTYDEDCTMFGKKIPPGRPGLVTVTVTTESGECLGETVFTYKNPKKKRNNQGLSNKRKVDELSAIVKDFAKKLKQFQQGDDGEESLKSAFQQGPLDQEKQLDPDRILKPLVYAAAEAGAMGLIETIFSLPAGRVVFEAYKGDSSLPEDIAEENGYGKVAAYLRDITKRYSEEQSTSPDQSTIDWLELTNAFEELELNQSVIEPSSDKEFNQIGEDDITETGYSADGETLSSDSEKGISDSDDGLNKIGTCKGYSIDEKVQWMGQEGRDETAGILPESLRSIGLKNVADRLICPSRDSIQSLSDQLVLALENERKAREEVEKLREEMRAERESVQAARLIQRQKREVEIKRQMDTFSHSQEAVNQRIDSLVTSLSHLSKIQVEIGGRKLELDTNDGISEQVVQLKKALDESGRQLEKTHRNTLEMYVQEVEDLKAECSRGDFLAKARTQEAEALKAQMSDLKKRYEDGIKAQVNYISQLQAKFNDLQRYAVTTEEKYFFSLVIGVKLNMAVCGYRVGRMNHLKPEKLLERVRNHGISIEHWPSWLSRELSTGSATPEHEDEDDIKLS</sequence>
<proteinExistence type="inferred from homology"/>
<feature type="region of interest" description="Disordered" evidence="7">
    <location>
        <begin position="668"/>
        <end position="696"/>
    </location>
</feature>
<dbReference type="Gene3D" id="1.10.10.10">
    <property type="entry name" value="Winged helix-like DNA-binding domain superfamily/Winged helix DNA-binding domain"/>
    <property type="match status" value="1"/>
</dbReference>
<feature type="coiled-coil region" evidence="6">
    <location>
        <begin position="751"/>
        <end position="792"/>
    </location>
</feature>
<dbReference type="Pfam" id="PF00447">
    <property type="entry name" value="HSF_DNA-bind"/>
    <property type="match status" value="1"/>
</dbReference>
<evidence type="ECO:0000256" key="5">
    <source>
        <dbReference type="RuleBase" id="RU004020"/>
    </source>
</evidence>
<dbReference type="PANTHER" id="PTHR10015:SF427">
    <property type="entry name" value="HEAT SHOCK FACTOR PROTEIN"/>
    <property type="match status" value="1"/>
</dbReference>
<dbReference type="PANTHER" id="PTHR10015">
    <property type="entry name" value="HEAT SHOCK TRANSCRIPTION FACTOR"/>
    <property type="match status" value="1"/>
</dbReference>
<organism evidence="9 10">
    <name type="scientific">Porites lobata</name>
    <dbReference type="NCBI Taxonomy" id="104759"/>
    <lineage>
        <taxon>Eukaryota</taxon>
        <taxon>Metazoa</taxon>
        <taxon>Cnidaria</taxon>
        <taxon>Anthozoa</taxon>
        <taxon>Hexacorallia</taxon>
        <taxon>Scleractinia</taxon>
        <taxon>Fungiina</taxon>
        <taxon>Poritidae</taxon>
        <taxon>Porites</taxon>
    </lineage>
</organism>
<protein>
    <recommendedName>
        <fullName evidence="8">HSF-type DNA-binding domain-containing protein</fullName>
    </recommendedName>
</protein>
<evidence type="ECO:0000313" key="9">
    <source>
        <dbReference type="EMBL" id="CAH3133685.1"/>
    </source>
</evidence>
<dbReference type="Proteomes" id="UP001159405">
    <property type="component" value="Unassembled WGS sequence"/>
</dbReference>